<accession>A0A7R9LJK1</accession>
<organism evidence="1">
    <name type="scientific">Oppiella nova</name>
    <dbReference type="NCBI Taxonomy" id="334625"/>
    <lineage>
        <taxon>Eukaryota</taxon>
        <taxon>Metazoa</taxon>
        <taxon>Ecdysozoa</taxon>
        <taxon>Arthropoda</taxon>
        <taxon>Chelicerata</taxon>
        <taxon>Arachnida</taxon>
        <taxon>Acari</taxon>
        <taxon>Acariformes</taxon>
        <taxon>Sarcoptiformes</taxon>
        <taxon>Oribatida</taxon>
        <taxon>Brachypylina</taxon>
        <taxon>Oppioidea</taxon>
        <taxon>Oppiidae</taxon>
        <taxon>Oppiella</taxon>
    </lineage>
</organism>
<protein>
    <submittedName>
        <fullName evidence="1">Uncharacterized protein</fullName>
    </submittedName>
</protein>
<evidence type="ECO:0000313" key="1">
    <source>
        <dbReference type="EMBL" id="CAD7641634.1"/>
    </source>
</evidence>
<name>A0A7R9LJK1_9ACAR</name>
<gene>
    <name evidence="1" type="ORF">ONB1V03_LOCUS3199</name>
</gene>
<keyword evidence="2" id="KW-1185">Reference proteome</keyword>
<proteinExistence type="predicted"/>
<dbReference type="AlphaFoldDB" id="A0A7R9LJK1"/>
<sequence>MGPLPSGPLPSDAGNCCTGAALDNRGRPRRCHTNTWNPISDEIRSIARDMTCSGAYGSNLPVPTNTQGLALDN</sequence>
<dbReference type="EMBL" id="CAJPVJ010000890">
    <property type="protein sequence ID" value="CAG2163625.1"/>
    <property type="molecule type" value="Genomic_DNA"/>
</dbReference>
<dbReference type="Proteomes" id="UP000728032">
    <property type="component" value="Unassembled WGS sequence"/>
</dbReference>
<evidence type="ECO:0000313" key="2">
    <source>
        <dbReference type="Proteomes" id="UP000728032"/>
    </source>
</evidence>
<reference evidence="1" key="1">
    <citation type="submission" date="2020-11" db="EMBL/GenBank/DDBJ databases">
        <authorList>
            <person name="Tran Van P."/>
        </authorList>
    </citation>
    <scope>NUCLEOTIDE SEQUENCE</scope>
</reference>
<dbReference type="EMBL" id="OC915715">
    <property type="protein sequence ID" value="CAD7641634.1"/>
    <property type="molecule type" value="Genomic_DNA"/>
</dbReference>